<dbReference type="Proteomes" id="UP001597045">
    <property type="component" value="Unassembled WGS sequence"/>
</dbReference>
<protein>
    <submittedName>
        <fullName evidence="2">Uncharacterized protein</fullName>
    </submittedName>
</protein>
<name>A0ABW3MDH9_9PSEU</name>
<reference evidence="3" key="1">
    <citation type="journal article" date="2019" name="Int. J. Syst. Evol. Microbiol.">
        <title>The Global Catalogue of Microorganisms (GCM) 10K type strain sequencing project: providing services to taxonomists for standard genome sequencing and annotation.</title>
        <authorList>
            <consortium name="The Broad Institute Genomics Platform"/>
            <consortium name="The Broad Institute Genome Sequencing Center for Infectious Disease"/>
            <person name="Wu L."/>
            <person name="Ma J."/>
        </authorList>
    </citation>
    <scope>NUCLEOTIDE SEQUENCE [LARGE SCALE GENOMIC DNA]</scope>
    <source>
        <strain evidence="3">JCM 31486</strain>
    </source>
</reference>
<dbReference type="EMBL" id="JBHTIS010001231">
    <property type="protein sequence ID" value="MFD1047749.1"/>
    <property type="molecule type" value="Genomic_DNA"/>
</dbReference>
<accession>A0ABW3MDH9</accession>
<evidence type="ECO:0000256" key="1">
    <source>
        <dbReference type="SAM" id="MobiDB-lite"/>
    </source>
</evidence>
<sequence>MDEGGRAELAGETARFGAMLAGKGLTPDQVATVMRDHVQPALDEAMRRVENGEDINAIEFGLQYPAGPDGGAGRARRREHEQAGGHAAA</sequence>
<feature type="region of interest" description="Disordered" evidence="1">
    <location>
        <begin position="61"/>
        <end position="89"/>
    </location>
</feature>
<proteinExistence type="predicted"/>
<evidence type="ECO:0000313" key="2">
    <source>
        <dbReference type="EMBL" id="MFD1047749.1"/>
    </source>
</evidence>
<gene>
    <name evidence="2" type="ORF">ACFQ1S_20520</name>
</gene>
<comment type="caution">
    <text evidence="2">The sequence shown here is derived from an EMBL/GenBank/DDBJ whole genome shotgun (WGS) entry which is preliminary data.</text>
</comment>
<evidence type="ECO:0000313" key="3">
    <source>
        <dbReference type="Proteomes" id="UP001597045"/>
    </source>
</evidence>
<organism evidence="2 3">
    <name type="scientific">Kibdelosporangium lantanae</name>
    <dbReference type="NCBI Taxonomy" id="1497396"/>
    <lineage>
        <taxon>Bacteria</taxon>
        <taxon>Bacillati</taxon>
        <taxon>Actinomycetota</taxon>
        <taxon>Actinomycetes</taxon>
        <taxon>Pseudonocardiales</taxon>
        <taxon>Pseudonocardiaceae</taxon>
        <taxon>Kibdelosporangium</taxon>
    </lineage>
</organism>
<keyword evidence="3" id="KW-1185">Reference proteome</keyword>